<organism evidence="2 3">
    <name type="scientific">Bacillus benzoevorans</name>
    <dbReference type="NCBI Taxonomy" id="1456"/>
    <lineage>
        <taxon>Bacteria</taxon>
        <taxon>Bacillati</taxon>
        <taxon>Bacillota</taxon>
        <taxon>Bacilli</taxon>
        <taxon>Bacillales</taxon>
        <taxon>Bacillaceae</taxon>
        <taxon>Bacillus</taxon>
    </lineage>
</organism>
<protein>
    <submittedName>
        <fullName evidence="2">Uncharacterized protein</fullName>
    </submittedName>
</protein>
<dbReference type="AlphaFoldDB" id="A0A7X0LV53"/>
<gene>
    <name evidence="2" type="ORF">HNR53_000830</name>
</gene>
<feature type="region of interest" description="Disordered" evidence="1">
    <location>
        <begin position="1"/>
        <end position="29"/>
    </location>
</feature>
<sequence>MSGKRSAWNGNQQSSLTESFITRTVIHEK</sequence>
<proteinExistence type="predicted"/>
<reference evidence="2 3" key="1">
    <citation type="submission" date="2020-08" db="EMBL/GenBank/DDBJ databases">
        <title>Genomic Encyclopedia of Type Strains, Phase IV (KMG-IV): sequencing the most valuable type-strain genomes for metagenomic binning, comparative biology and taxonomic classification.</title>
        <authorList>
            <person name="Goeker M."/>
        </authorList>
    </citation>
    <scope>NUCLEOTIDE SEQUENCE [LARGE SCALE GENOMIC DNA]</scope>
    <source>
        <strain evidence="2 3">DSM 5391</strain>
    </source>
</reference>
<name>A0A7X0LV53_9BACI</name>
<evidence type="ECO:0000313" key="3">
    <source>
        <dbReference type="Proteomes" id="UP000531594"/>
    </source>
</evidence>
<dbReference type="EMBL" id="JACHGK010000002">
    <property type="protein sequence ID" value="MBB6444222.1"/>
    <property type="molecule type" value="Genomic_DNA"/>
</dbReference>
<comment type="caution">
    <text evidence="2">The sequence shown here is derived from an EMBL/GenBank/DDBJ whole genome shotgun (WGS) entry which is preliminary data.</text>
</comment>
<dbReference type="Proteomes" id="UP000531594">
    <property type="component" value="Unassembled WGS sequence"/>
</dbReference>
<evidence type="ECO:0000313" key="2">
    <source>
        <dbReference type="EMBL" id="MBB6444222.1"/>
    </source>
</evidence>
<feature type="compositionally biased region" description="Polar residues" evidence="1">
    <location>
        <begin position="8"/>
        <end position="22"/>
    </location>
</feature>
<evidence type="ECO:0000256" key="1">
    <source>
        <dbReference type="SAM" id="MobiDB-lite"/>
    </source>
</evidence>
<keyword evidence="3" id="KW-1185">Reference proteome</keyword>
<accession>A0A7X0LV53</accession>